<dbReference type="EMBL" id="JAKOGI010000505">
    <property type="protein sequence ID" value="KAJ8434035.1"/>
    <property type="molecule type" value="Genomic_DNA"/>
</dbReference>
<feature type="domain" description="Disease resistance protein At4g27190-like leucine-rich repeats" evidence="2">
    <location>
        <begin position="331"/>
        <end position="461"/>
    </location>
</feature>
<dbReference type="Pfam" id="PF25019">
    <property type="entry name" value="LRR_R13L1-DRL21"/>
    <property type="match status" value="1"/>
</dbReference>
<sequence length="579" mass="65273">MKQRLEDLRALSKLKGSLEIMINEKFVYKKKEINSRGGGYISDKKYLNHIEITWFRGDEDENESENEDGGIENAEDLLGDLQPHSNLKELTIRLYRGTKIPSWGVANNLETFLPKLVDIGIYKCDGLQSMPWLGKLQFLKSLDFRDSSNIKYMEDRIFGGSDSSTGIYGAAREVIQQESSSFFPSLESLHLSNLPVLKGWWRSDTTSGLVMEDNEMMGGTSSVQTAGADRLPSFPRLSKLEIYDCHNLTVIPLCPTVETLTLGRFNERLRIMTKKEEDQREECGSNDSGSSSHDDPKMRVVSTDNARYLKSLPLVAFQSLVKMEICQDSEVEGLSEMKVVFRSCSSYLRALVITECSKLRSVSGGLEYLSALESLTLSSLQELRFDETGGKGEGEEDDCTSMPWRRLGQCLRYLTLSSLPLKDLPERIGCLSSLQSLQISSCKHLESLPDALRNLTSLQRLCPVDLFLSPFSSLGGDEIKTISYVILCRSLCFRNCELVIWKTTAGIRYETEQIRSNVGGSFVWSNVEVRNGTISKIHTVSCSPICFLHYMESSDLDQDLVFFTMRSIDALMIKLTLWK</sequence>
<feature type="region of interest" description="Disordered" evidence="1">
    <location>
        <begin position="276"/>
        <end position="298"/>
    </location>
</feature>
<dbReference type="PANTHER" id="PTHR47186:SF3">
    <property type="entry name" value="OS09G0267800 PROTEIN"/>
    <property type="match status" value="1"/>
</dbReference>
<dbReference type="InterPro" id="IPR057135">
    <property type="entry name" value="At4g27190-like_LRR"/>
</dbReference>
<evidence type="ECO:0000256" key="1">
    <source>
        <dbReference type="SAM" id="MobiDB-lite"/>
    </source>
</evidence>
<dbReference type="Gene3D" id="3.80.10.10">
    <property type="entry name" value="Ribonuclease Inhibitor"/>
    <property type="match status" value="2"/>
</dbReference>
<proteinExistence type="predicted"/>
<dbReference type="AlphaFoldDB" id="A0A9Q1K048"/>
<dbReference type="Pfam" id="PF23247">
    <property type="entry name" value="LRR_RPS2"/>
    <property type="match status" value="1"/>
</dbReference>
<protein>
    <submittedName>
        <fullName evidence="4">Uncharacterized protein</fullName>
    </submittedName>
</protein>
<keyword evidence="5" id="KW-1185">Reference proteome</keyword>
<name>A0A9Q1K048_9CARY</name>
<comment type="caution">
    <text evidence="4">The sequence shown here is derived from an EMBL/GenBank/DDBJ whole genome shotgun (WGS) entry which is preliminary data.</text>
</comment>
<dbReference type="OrthoDB" id="2018467at2759"/>
<evidence type="ECO:0000313" key="5">
    <source>
        <dbReference type="Proteomes" id="UP001153076"/>
    </source>
</evidence>
<evidence type="ECO:0000313" key="4">
    <source>
        <dbReference type="EMBL" id="KAJ8434035.1"/>
    </source>
</evidence>
<evidence type="ECO:0000259" key="2">
    <source>
        <dbReference type="Pfam" id="PF23247"/>
    </source>
</evidence>
<feature type="domain" description="R13L1/DRL21-like LRR repeat region" evidence="3">
    <location>
        <begin position="5"/>
        <end position="145"/>
    </location>
</feature>
<dbReference type="SUPFAM" id="SSF52047">
    <property type="entry name" value="RNI-like"/>
    <property type="match status" value="1"/>
</dbReference>
<dbReference type="InterPro" id="IPR032675">
    <property type="entry name" value="LRR_dom_sf"/>
</dbReference>
<accession>A0A9Q1K048</accession>
<organism evidence="4 5">
    <name type="scientific">Carnegiea gigantea</name>
    <dbReference type="NCBI Taxonomy" id="171969"/>
    <lineage>
        <taxon>Eukaryota</taxon>
        <taxon>Viridiplantae</taxon>
        <taxon>Streptophyta</taxon>
        <taxon>Embryophyta</taxon>
        <taxon>Tracheophyta</taxon>
        <taxon>Spermatophyta</taxon>
        <taxon>Magnoliopsida</taxon>
        <taxon>eudicotyledons</taxon>
        <taxon>Gunneridae</taxon>
        <taxon>Pentapetalae</taxon>
        <taxon>Caryophyllales</taxon>
        <taxon>Cactineae</taxon>
        <taxon>Cactaceae</taxon>
        <taxon>Cactoideae</taxon>
        <taxon>Echinocereeae</taxon>
        <taxon>Carnegiea</taxon>
    </lineage>
</organism>
<evidence type="ECO:0000259" key="3">
    <source>
        <dbReference type="Pfam" id="PF25019"/>
    </source>
</evidence>
<gene>
    <name evidence="4" type="ORF">Cgig2_001228</name>
</gene>
<reference evidence="4" key="1">
    <citation type="submission" date="2022-04" db="EMBL/GenBank/DDBJ databases">
        <title>Carnegiea gigantea Genome sequencing and assembly v2.</title>
        <authorList>
            <person name="Copetti D."/>
            <person name="Sanderson M.J."/>
            <person name="Burquez A."/>
            <person name="Wojciechowski M.F."/>
        </authorList>
    </citation>
    <scope>NUCLEOTIDE SEQUENCE</scope>
    <source>
        <strain evidence="4">SGP5-SGP5p</strain>
        <tissue evidence="4">Aerial part</tissue>
    </source>
</reference>
<dbReference type="Proteomes" id="UP001153076">
    <property type="component" value="Unassembled WGS sequence"/>
</dbReference>
<dbReference type="PANTHER" id="PTHR47186">
    <property type="entry name" value="LEUCINE-RICH REPEAT-CONTAINING PROTEIN 57"/>
    <property type="match status" value="1"/>
</dbReference>
<dbReference type="InterPro" id="IPR056789">
    <property type="entry name" value="LRR_R13L1-DRL21"/>
</dbReference>